<dbReference type="OrthoDB" id="2379109at2"/>
<evidence type="ECO:0000259" key="2">
    <source>
        <dbReference type="Pfam" id="PF07833"/>
    </source>
</evidence>
<dbReference type="InterPro" id="IPR036582">
    <property type="entry name" value="Mao_N_sf"/>
</dbReference>
<dbReference type="AlphaFoldDB" id="A0A229UPH7"/>
<keyword evidence="4" id="KW-1185">Reference proteome</keyword>
<evidence type="ECO:0000313" key="3">
    <source>
        <dbReference type="EMBL" id="OXM85181.1"/>
    </source>
</evidence>
<feature type="compositionally biased region" description="Pro residues" evidence="1">
    <location>
        <begin position="118"/>
        <end position="152"/>
    </location>
</feature>
<feature type="domain" description="Copper amine oxidase-like N-terminal" evidence="2">
    <location>
        <begin position="2"/>
        <end position="93"/>
    </location>
</feature>
<proteinExistence type="predicted"/>
<gene>
    <name evidence="3" type="ORF">CF651_16395</name>
</gene>
<accession>A0A229UPH7</accession>
<name>A0A229UPH7_9BACL</name>
<dbReference type="InterPro" id="IPR008969">
    <property type="entry name" value="CarboxyPept-like_regulatory"/>
</dbReference>
<evidence type="ECO:0000256" key="1">
    <source>
        <dbReference type="SAM" id="MobiDB-lite"/>
    </source>
</evidence>
<feature type="region of interest" description="Disordered" evidence="1">
    <location>
        <begin position="100"/>
        <end position="155"/>
    </location>
</feature>
<dbReference type="Pfam" id="PF07833">
    <property type="entry name" value="Cu_amine_oxidN1"/>
    <property type="match status" value="1"/>
</dbReference>
<evidence type="ECO:0000313" key="4">
    <source>
        <dbReference type="Proteomes" id="UP000215509"/>
    </source>
</evidence>
<dbReference type="Gene3D" id="2.60.40.1120">
    <property type="entry name" value="Carboxypeptidase-like, regulatory domain"/>
    <property type="match status" value="1"/>
</dbReference>
<reference evidence="3 4" key="1">
    <citation type="submission" date="2017-07" db="EMBL/GenBank/DDBJ databases">
        <title>Genome sequencing and assembly of Paenibacillus rigui.</title>
        <authorList>
            <person name="Mayilraj S."/>
        </authorList>
    </citation>
    <scope>NUCLEOTIDE SEQUENCE [LARGE SCALE GENOMIC DNA]</scope>
    <source>
        <strain evidence="3 4">JCM 16352</strain>
    </source>
</reference>
<organism evidence="3 4">
    <name type="scientific">Paenibacillus rigui</name>
    <dbReference type="NCBI Taxonomy" id="554312"/>
    <lineage>
        <taxon>Bacteria</taxon>
        <taxon>Bacillati</taxon>
        <taxon>Bacillota</taxon>
        <taxon>Bacilli</taxon>
        <taxon>Bacillales</taxon>
        <taxon>Paenibacillaceae</taxon>
        <taxon>Paenibacillus</taxon>
    </lineage>
</organism>
<sequence>MVKDGRTLVPFRKLFEALGFTVKWVEDGAIRKAIGTKDGLSIELTINQTSALVNGKAVALDVPAQIIDGHTMVPLRFVSESSGYQVAFSSSGNAWKIQIGDAVPGTDTGGTGTGTEPDPAPTPAPEPAPNPAPEPAPSPTPTPAPEPTPVPSPSVEEIEPYVVKGYLRNAQGNPLPGVTINADNQLFYDSNMSAVTDENGHYRIELSQMPATWIMSTTFTREYNGKEQRFYLRSDVDQPFAGSSGAIRNFTLKDVVGHIEIHPDFWSFDDSLPQFQMNDLEVTLTPVGPLFDGSAGKSIITRADVLSTGGHGVEKIPLGRYKISATWKPEGHSTMPMLIRVTGTSKFTSSVEFDFHNPLGAPSIFLNQFDTKLDSQT</sequence>
<dbReference type="InterPro" id="IPR012854">
    <property type="entry name" value="Cu_amine_oxidase-like_N"/>
</dbReference>
<dbReference type="Gene3D" id="3.30.457.10">
    <property type="entry name" value="Copper amine oxidase-like, N-terminal domain"/>
    <property type="match status" value="1"/>
</dbReference>
<dbReference type="SUPFAM" id="SSF55383">
    <property type="entry name" value="Copper amine oxidase, domain N"/>
    <property type="match status" value="1"/>
</dbReference>
<dbReference type="EMBL" id="NMQW01000023">
    <property type="protein sequence ID" value="OXM85181.1"/>
    <property type="molecule type" value="Genomic_DNA"/>
</dbReference>
<dbReference type="SUPFAM" id="SSF49464">
    <property type="entry name" value="Carboxypeptidase regulatory domain-like"/>
    <property type="match status" value="1"/>
</dbReference>
<comment type="caution">
    <text evidence="3">The sequence shown here is derived from an EMBL/GenBank/DDBJ whole genome shotgun (WGS) entry which is preliminary data.</text>
</comment>
<dbReference type="Proteomes" id="UP000215509">
    <property type="component" value="Unassembled WGS sequence"/>
</dbReference>
<protein>
    <recommendedName>
        <fullName evidence="2">Copper amine oxidase-like N-terminal domain-containing protein</fullName>
    </recommendedName>
</protein>